<reference evidence="4 5" key="1">
    <citation type="submission" date="2018-05" db="EMBL/GenBank/DDBJ databases">
        <authorList>
            <person name="Thind KAUR A."/>
        </authorList>
    </citation>
    <scope>NUCLEOTIDE SEQUENCE [LARGE SCALE GENOMIC DNA]</scope>
</reference>
<dbReference type="Proteomes" id="UP000280104">
    <property type="component" value="Chromosome II"/>
</dbReference>
<feature type="region of interest" description="Disordered" evidence="2">
    <location>
        <begin position="499"/>
        <end position="533"/>
    </location>
</feature>
<dbReference type="Pfam" id="PF00098">
    <property type="entry name" value="zf-CCHC"/>
    <property type="match status" value="1"/>
</dbReference>
<feature type="compositionally biased region" description="Basic and acidic residues" evidence="2">
    <location>
        <begin position="391"/>
        <end position="412"/>
    </location>
</feature>
<keyword evidence="1" id="KW-0479">Metal-binding</keyword>
<keyword evidence="1" id="KW-0862">Zinc</keyword>
<feature type="compositionally biased region" description="Basic and acidic residues" evidence="2">
    <location>
        <begin position="82"/>
        <end position="91"/>
    </location>
</feature>
<dbReference type="InterPro" id="IPR036875">
    <property type="entry name" value="Znf_CCHC_sf"/>
</dbReference>
<feature type="domain" description="CCHC-type" evidence="3">
    <location>
        <begin position="139"/>
        <end position="153"/>
    </location>
</feature>
<dbReference type="InterPro" id="IPR001878">
    <property type="entry name" value="Znf_CCHC"/>
</dbReference>
<evidence type="ECO:0000259" key="3">
    <source>
        <dbReference type="PROSITE" id="PS50158"/>
    </source>
</evidence>
<dbReference type="PANTHER" id="PTHR33170:SF2">
    <property type="entry name" value="OS12G0531500 PROTEIN"/>
    <property type="match status" value="1"/>
</dbReference>
<organism evidence="4 5">
    <name type="scientific">Triticum aestivum</name>
    <name type="common">Wheat</name>
    <dbReference type="NCBI Taxonomy" id="4565"/>
    <lineage>
        <taxon>Eukaryota</taxon>
        <taxon>Viridiplantae</taxon>
        <taxon>Streptophyta</taxon>
        <taxon>Embryophyta</taxon>
        <taxon>Tracheophyta</taxon>
        <taxon>Spermatophyta</taxon>
        <taxon>Magnoliopsida</taxon>
        <taxon>Liliopsida</taxon>
        <taxon>Poales</taxon>
        <taxon>Poaceae</taxon>
        <taxon>BOP clade</taxon>
        <taxon>Pooideae</taxon>
        <taxon>Triticodae</taxon>
        <taxon>Triticeae</taxon>
        <taxon>Triticinae</taxon>
        <taxon>Triticum</taxon>
    </lineage>
</organism>
<evidence type="ECO:0000256" key="1">
    <source>
        <dbReference type="PROSITE-ProRule" id="PRU00047"/>
    </source>
</evidence>
<dbReference type="Gene3D" id="4.10.60.10">
    <property type="entry name" value="Zinc finger, CCHC-type"/>
    <property type="match status" value="1"/>
</dbReference>
<name>A0A7H4LR32_WHEAT</name>
<dbReference type="GO" id="GO:0008270">
    <property type="term" value="F:zinc ion binding"/>
    <property type="evidence" value="ECO:0007669"/>
    <property type="project" value="UniProtKB-KW"/>
</dbReference>
<evidence type="ECO:0000313" key="5">
    <source>
        <dbReference type="Proteomes" id="UP000280104"/>
    </source>
</evidence>
<sequence length="613" mass="66102">MGDRRADKRPMEVSDPEAERRRERELRDKAKCVMRERSGGREAREERGGSRDQGGREGDWGPPPPWWIQQQERKKKKKVQQRRRELERKPEPFPSGGGGHGDPKAMKPRAAPLAVALTSAPKGTAEEPIPVEVASDVECFKCGRPGHFQSQCKFLPLCVLCKEEGHASAHCPTRGRQLHLQIMGSAISGEGFFCLEFEDVDESEAPIDARIKNAAILSAEPGKLNLRILKQELKHMVTGDWDWQVSQVGDDDFVVVFPSADLLHMAKSSGKLFLSINDITARVRDMLHEEVQPMVMPETWVRLHGIPKKHRREDRIREGFRMLGRPIVVDELSLIRLGPVRMKLACKAPEKLNGVVEDANPGARSLGIGKHGRAEPGKESQGCEGGPRGAENQDTKMPDRGEDQDDSIHDTSIDTETWDKLGALSAEIGAMGVATQDTAVSGPPLARSLELTFNEYGSNLGPSQVAATMTGAGGVSSAVSPSLPIPAFPVAVGADSGCVVSEPADNTPAPRRGSNSGGRHPKKTVGRKPANKQAMVVAEAESSDLGGELGAALGTTGTINKARRTKAIPVVQRAPSVRAKAKLGDLSSLESAKLRIADKNMDAAGLGSTGEEA</sequence>
<feature type="compositionally biased region" description="Basic and acidic residues" evidence="2">
    <location>
        <begin position="1"/>
        <end position="59"/>
    </location>
</feature>
<protein>
    <recommendedName>
        <fullName evidence="3">CCHC-type domain-containing protein</fullName>
    </recommendedName>
</protein>
<gene>
    <name evidence="4" type="ORF">CAMPLR22A2D_LOCUS5705</name>
</gene>
<dbReference type="EMBL" id="LS480641">
    <property type="protein sequence ID" value="SPT21071.1"/>
    <property type="molecule type" value="Genomic_DNA"/>
</dbReference>
<feature type="region of interest" description="Disordered" evidence="2">
    <location>
        <begin position="356"/>
        <end position="413"/>
    </location>
</feature>
<dbReference type="AlphaFoldDB" id="A0A7H4LR32"/>
<dbReference type="PROSITE" id="PS50158">
    <property type="entry name" value="ZF_CCHC"/>
    <property type="match status" value="1"/>
</dbReference>
<proteinExistence type="predicted"/>
<evidence type="ECO:0000256" key="2">
    <source>
        <dbReference type="SAM" id="MobiDB-lite"/>
    </source>
</evidence>
<dbReference type="GO" id="GO:0003676">
    <property type="term" value="F:nucleic acid binding"/>
    <property type="evidence" value="ECO:0007669"/>
    <property type="project" value="InterPro"/>
</dbReference>
<dbReference type="SMART" id="SM00343">
    <property type="entry name" value="ZnF_C2HC"/>
    <property type="match status" value="2"/>
</dbReference>
<feature type="compositionally biased region" description="Basic residues" evidence="2">
    <location>
        <begin position="519"/>
        <end position="530"/>
    </location>
</feature>
<feature type="region of interest" description="Disordered" evidence="2">
    <location>
        <begin position="1"/>
        <end position="107"/>
    </location>
</feature>
<dbReference type="PANTHER" id="PTHR33170">
    <property type="entry name" value="DUF4283 DOMAIN-CONTAINING PROTEIN-RELATED"/>
    <property type="match status" value="1"/>
</dbReference>
<keyword evidence="1" id="KW-0863">Zinc-finger</keyword>
<accession>A0A7H4LR32</accession>
<evidence type="ECO:0000313" key="4">
    <source>
        <dbReference type="EMBL" id="SPT21071.1"/>
    </source>
</evidence>
<dbReference type="SUPFAM" id="SSF57756">
    <property type="entry name" value="Retrovirus zinc finger-like domains"/>
    <property type="match status" value="1"/>
</dbReference>